<dbReference type="InterPro" id="IPR051089">
    <property type="entry name" value="prtT"/>
</dbReference>
<dbReference type="VEuPathDB" id="FungiDB:TRICI_001171"/>
<keyword evidence="5" id="KW-0539">Nucleus</keyword>
<dbReference type="OrthoDB" id="8062037at2759"/>
<keyword evidence="2" id="KW-0805">Transcription regulation</keyword>
<dbReference type="Proteomes" id="UP000761534">
    <property type="component" value="Unassembled WGS sequence"/>
</dbReference>
<evidence type="ECO:0000256" key="2">
    <source>
        <dbReference type="ARBA" id="ARBA00023015"/>
    </source>
</evidence>
<comment type="subcellular location">
    <subcellularLocation>
        <location evidence="1">Nucleus</location>
    </subcellularLocation>
</comment>
<dbReference type="Pfam" id="PF00172">
    <property type="entry name" value="Zn_clus"/>
    <property type="match status" value="1"/>
</dbReference>
<evidence type="ECO:0000256" key="3">
    <source>
        <dbReference type="ARBA" id="ARBA00023125"/>
    </source>
</evidence>
<dbReference type="CDD" id="cd00067">
    <property type="entry name" value="GAL4"/>
    <property type="match status" value="1"/>
</dbReference>
<dbReference type="InterPro" id="IPR001138">
    <property type="entry name" value="Zn2Cys6_DnaBD"/>
</dbReference>
<gene>
    <name evidence="7" type="ORF">TRICI_001171</name>
</gene>
<evidence type="ECO:0000259" key="6">
    <source>
        <dbReference type="PROSITE" id="PS50048"/>
    </source>
</evidence>
<dbReference type="PANTHER" id="PTHR31845">
    <property type="entry name" value="FINGER DOMAIN PROTEIN, PUTATIVE-RELATED"/>
    <property type="match status" value="1"/>
</dbReference>
<evidence type="ECO:0000256" key="1">
    <source>
        <dbReference type="ARBA" id="ARBA00004123"/>
    </source>
</evidence>
<accession>A0A642VA55</accession>
<dbReference type="PROSITE" id="PS50048">
    <property type="entry name" value="ZN2_CY6_FUNGAL_2"/>
    <property type="match status" value="1"/>
</dbReference>
<dbReference type="PROSITE" id="PS00463">
    <property type="entry name" value="ZN2_CY6_FUNGAL_1"/>
    <property type="match status" value="1"/>
</dbReference>
<dbReference type="Gene3D" id="4.10.240.10">
    <property type="entry name" value="Zn(2)-C6 fungal-type DNA-binding domain"/>
    <property type="match status" value="1"/>
</dbReference>
<proteinExistence type="predicted"/>
<dbReference type="PANTHER" id="PTHR31845:SF10">
    <property type="entry name" value="ZN(II)2CYS6 TRANSCRIPTION FACTOR (EUROFUNG)"/>
    <property type="match status" value="1"/>
</dbReference>
<name>A0A642VA55_9ASCO</name>
<evidence type="ECO:0000313" key="7">
    <source>
        <dbReference type="EMBL" id="KAA8916673.1"/>
    </source>
</evidence>
<dbReference type="GO" id="GO:0008270">
    <property type="term" value="F:zinc ion binding"/>
    <property type="evidence" value="ECO:0007669"/>
    <property type="project" value="InterPro"/>
</dbReference>
<keyword evidence="4" id="KW-0804">Transcription</keyword>
<keyword evidence="8" id="KW-1185">Reference proteome</keyword>
<dbReference type="GO" id="GO:0000976">
    <property type="term" value="F:transcription cis-regulatory region binding"/>
    <property type="evidence" value="ECO:0007669"/>
    <property type="project" value="TreeGrafter"/>
</dbReference>
<reference evidence="7" key="1">
    <citation type="journal article" date="2019" name="G3 (Bethesda)">
        <title>Genome Assemblies of Two Rare Opportunistic Yeast Pathogens: Diutina rugosa (syn. Candida rugosa) and Trichomonascus ciferrii (syn. Candida ciferrii).</title>
        <authorList>
            <person name="Mixao V."/>
            <person name="Saus E."/>
            <person name="Hansen A.P."/>
            <person name="Lass-Florl C."/>
            <person name="Gabaldon T."/>
        </authorList>
    </citation>
    <scope>NUCLEOTIDE SEQUENCE</scope>
    <source>
        <strain evidence="7">CBS 4856</strain>
    </source>
</reference>
<evidence type="ECO:0000256" key="4">
    <source>
        <dbReference type="ARBA" id="ARBA00023163"/>
    </source>
</evidence>
<dbReference type="AlphaFoldDB" id="A0A642VA55"/>
<dbReference type="SMART" id="SM00066">
    <property type="entry name" value="GAL4"/>
    <property type="match status" value="1"/>
</dbReference>
<evidence type="ECO:0000313" key="8">
    <source>
        <dbReference type="Proteomes" id="UP000761534"/>
    </source>
</evidence>
<dbReference type="InterPro" id="IPR036864">
    <property type="entry name" value="Zn2-C6_fun-type_DNA-bd_sf"/>
</dbReference>
<sequence>MGEDFSSTWRKRQACEECRKNKVRCEFSDPTSDTCARCAKKSITCRSSKTDGGSTSQKRKGEGIGGTKYSWIERLRLKSRPLSTQEQKLVKISELEKVIDEASSELEQLKLETRDISVPPVSTDATVPPVSFNNSDTGGTVTPIGSFLPFKTYSDEILRGPNYLQTAIDLGLITYNDAKEHYNLFLKELKKYCPFDIDDKLTMQQSAQKLPLTTLCMVHCTSCTVSDGDSDELGKFLTKVIAEKIYVLLDLTLDVVYTMIMRILFIWRFPENGTMVDVFVGFTVIFATDLASLEDARVLYRLPSTDERYQSARSKIQVFLSCYICQTSIALSGYRQRLFYVIPVPDIYLDALFTTRDESDMSIVYHIKSNIVANEALETILALRDFSPQQIKQHVKHYVARLREIIRASEVSLGPEVHEGKMKYLFTDSNLQMELAIYECAINKVVSLGSYHDDFSQWWSFIRPIINISERLIDSFVELTQKETFFPRFLYFKPLQALTCLLRSYIVLWSHGQDPSQTKVKEALARVKAAWDVINRRSRAASTVYPLLLKVEGWMDSLLSRIAQGLNPTGGAETCLEEPVRSSALILNLVRELITHESEQQQQQPTYFLFDHSVDPKPKSQSAENEIEQVLKELFNEVM</sequence>
<protein>
    <recommendedName>
        <fullName evidence="6">Zn(2)-C6 fungal-type domain-containing protein</fullName>
    </recommendedName>
</protein>
<evidence type="ECO:0000256" key="5">
    <source>
        <dbReference type="ARBA" id="ARBA00023242"/>
    </source>
</evidence>
<dbReference type="GO" id="GO:0005634">
    <property type="term" value="C:nucleus"/>
    <property type="evidence" value="ECO:0007669"/>
    <property type="project" value="UniProtKB-SubCell"/>
</dbReference>
<feature type="domain" description="Zn(2)-C6 fungal-type" evidence="6">
    <location>
        <begin position="14"/>
        <end position="47"/>
    </location>
</feature>
<keyword evidence="3" id="KW-0238">DNA-binding</keyword>
<dbReference type="GO" id="GO:0000981">
    <property type="term" value="F:DNA-binding transcription factor activity, RNA polymerase II-specific"/>
    <property type="evidence" value="ECO:0007669"/>
    <property type="project" value="InterPro"/>
</dbReference>
<comment type="caution">
    <text evidence="7">The sequence shown here is derived from an EMBL/GenBank/DDBJ whole genome shotgun (WGS) entry which is preliminary data.</text>
</comment>
<dbReference type="EMBL" id="SWFS01000090">
    <property type="protein sequence ID" value="KAA8916673.1"/>
    <property type="molecule type" value="Genomic_DNA"/>
</dbReference>
<dbReference type="SUPFAM" id="SSF57701">
    <property type="entry name" value="Zn2/Cys6 DNA-binding domain"/>
    <property type="match status" value="1"/>
</dbReference>
<organism evidence="7 8">
    <name type="scientific">Trichomonascus ciferrii</name>
    <dbReference type="NCBI Taxonomy" id="44093"/>
    <lineage>
        <taxon>Eukaryota</taxon>
        <taxon>Fungi</taxon>
        <taxon>Dikarya</taxon>
        <taxon>Ascomycota</taxon>
        <taxon>Saccharomycotina</taxon>
        <taxon>Dipodascomycetes</taxon>
        <taxon>Dipodascales</taxon>
        <taxon>Trichomonascaceae</taxon>
        <taxon>Trichomonascus</taxon>
        <taxon>Trichomonascus ciferrii complex</taxon>
    </lineage>
</organism>